<dbReference type="AlphaFoldDB" id="A0A0B2QKK3"/>
<organism evidence="1">
    <name type="scientific">Glycine soja</name>
    <name type="common">Wild soybean</name>
    <dbReference type="NCBI Taxonomy" id="3848"/>
    <lineage>
        <taxon>Eukaryota</taxon>
        <taxon>Viridiplantae</taxon>
        <taxon>Streptophyta</taxon>
        <taxon>Embryophyta</taxon>
        <taxon>Tracheophyta</taxon>
        <taxon>Spermatophyta</taxon>
        <taxon>Magnoliopsida</taxon>
        <taxon>eudicotyledons</taxon>
        <taxon>Gunneridae</taxon>
        <taxon>Pentapetalae</taxon>
        <taxon>rosids</taxon>
        <taxon>fabids</taxon>
        <taxon>Fabales</taxon>
        <taxon>Fabaceae</taxon>
        <taxon>Papilionoideae</taxon>
        <taxon>50 kb inversion clade</taxon>
        <taxon>NPAAA clade</taxon>
        <taxon>indigoferoid/millettioid clade</taxon>
        <taxon>Phaseoleae</taxon>
        <taxon>Glycine</taxon>
        <taxon>Glycine subgen. Soja</taxon>
    </lineage>
</organism>
<name>A0A0B2QKK3_GLYSO</name>
<protein>
    <submittedName>
        <fullName evidence="1">Uncharacterized protein</fullName>
    </submittedName>
</protein>
<dbReference type="Pfam" id="PF14223">
    <property type="entry name" value="Retrotran_gag_2"/>
    <property type="match status" value="1"/>
</dbReference>
<reference evidence="1" key="1">
    <citation type="submission" date="2014-07" db="EMBL/GenBank/DDBJ databases">
        <title>Identification of a novel salt tolerance gene in wild soybean by whole-genome sequencing.</title>
        <authorList>
            <person name="Lam H.-M."/>
            <person name="Qi X."/>
            <person name="Li M.-W."/>
            <person name="Liu X."/>
            <person name="Xie M."/>
            <person name="Ni M."/>
            <person name="Xu X."/>
        </authorList>
    </citation>
    <scope>NUCLEOTIDE SEQUENCE [LARGE SCALE GENOMIC DNA]</scope>
    <source>
        <tissue evidence="1">Root</tissue>
    </source>
</reference>
<proteinExistence type="predicted"/>
<feature type="non-terminal residue" evidence="1">
    <location>
        <position position="88"/>
    </location>
</feature>
<accession>A0A0B2QKK3</accession>
<evidence type="ECO:0000313" key="1">
    <source>
        <dbReference type="EMBL" id="KHN20423.1"/>
    </source>
</evidence>
<dbReference type="Proteomes" id="UP000053555">
    <property type="component" value="Unassembled WGS sequence"/>
</dbReference>
<dbReference type="EMBL" id="KN658473">
    <property type="protein sequence ID" value="KHN20423.1"/>
    <property type="molecule type" value="Genomic_DNA"/>
</dbReference>
<gene>
    <name evidence="1" type="ORF">glysoja_045572</name>
</gene>
<sequence>MKNCGEKISNQTIVEKILRTLNPKFDHIVVAIEESKKLKEIIVEELQGSLEAHEQRLIEREIEKLGDHQALQAYTSKKVGNNSKGNFR</sequence>